<keyword evidence="2" id="KW-0479">Metal-binding</keyword>
<dbReference type="InterPro" id="IPR001128">
    <property type="entry name" value="Cyt_P450"/>
</dbReference>
<keyword evidence="3" id="KW-0472">Membrane</keyword>
<dbReference type="Proteomes" id="UP000688137">
    <property type="component" value="Unassembled WGS sequence"/>
</dbReference>
<dbReference type="PANTHER" id="PTHR24305:SF166">
    <property type="entry name" value="CYTOCHROME P450 12A4, MITOCHONDRIAL-RELATED"/>
    <property type="match status" value="1"/>
</dbReference>
<evidence type="ECO:0000256" key="2">
    <source>
        <dbReference type="RuleBase" id="RU000461"/>
    </source>
</evidence>
<organism evidence="4 5">
    <name type="scientific">Paramecium primaurelia</name>
    <dbReference type="NCBI Taxonomy" id="5886"/>
    <lineage>
        <taxon>Eukaryota</taxon>
        <taxon>Sar</taxon>
        <taxon>Alveolata</taxon>
        <taxon>Ciliophora</taxon>
        <taxon>Intramacronucleata</taxon>
        <taxon>Oligohymenophorea</taxon>
        <taxon>Peniculida</taxon>
        <taxon>Parameciidae</taxon>
        <taxon>Paramecium</taxon>
    </lineage>
</organism>
<dbReference type="GO" id="GO:0004497">
    <property type="term" value="F:monooxygenase activity"/>
    <property type="evidence" value="ECO:0007669"/>
    <property type="project" value="UniProtKB-KW"/>
</dbReference>
<evidence type="ECO:0000256" key="1">
    <source>
        <dbReference type="ARBA" id="ARBA00010617"/>
    </source>
</evidence>
<dbReference type="PROSITE" id="PS00086">
    <property type="entry name" value="CYTOCHROME_P450"/>
    <property type="match status" value="1"/>
</dbReference>
<dbReference type="InterPro" id="IPR050121">
    <property type="entry name" value="Cytochrome_P450_monoxygenase"/>
</dbReference>
<keyword evidence="3" id="KW-0812">Transmembrane</keyword>
<evidence type="ECO:0008006" key="6">
    <source>
        <dbReference type="Google" id="ProtNLM"/>
    </source>
</evidence>
<keyword evidence="5" id="KW-1185">Reference proteome</keyword>
<accession>A0A8S1P8S1</accession>
<dbReference type="Pfam" id="PF00067">
    <property type="entry name" value="p450"/>
    <property type="match status" value="1"/>
</dbReference>
<dbReference type="PANTHER" id="PTHR24305">
    <property type="entry name" value="CYTOCHROME P450"/>
    <property type="match status" value="1"/>
</dbReference>
<dbReference type="GO" id="GO:0016705">
    <property type="term" value="F:oxidoreductase activity, acting on paired donors, with incorporation or reduction of molecular oxygen"/>
    <property type="evidence" value="ECO:0007669"/>
    <property type="project" value="InterPro"/>
</dbReference>
<keyword evidence="2" id="KW-0503">Monooxygenase</keyword>
<comment type="caution">
    <text evidence="4">The sequence shown here is derived from an EMBL/GenBank/DDBJ whole genome shotgun (WGS) entry which is preliminary data.</text>
</comment>
<evidence type="ECO:0000313" key="5">
    <source>
        <dbReference type="Proteomes" id="UP000688137"/>
    </source>
</evidence>
<keyword evidence="3" id="KW-1133">Transmembrane helix</keyword>
<comment type="similarity">
    <text evidence="1 2">Belongs to the cytochrome P450 family.</text>
</comment>
<dbReference type="GO" id="GO:0020037">
    <property type="term" value="F:heme binding"/>
    <property type="evidence" value="ECO:0007669"/>
    <property type="project" value="InterPro"/>
</dbReference>
<sequence>MFQFSFLDIILYLVVILALLILKPLFQILLMKMKYGKKMFMIYFPLLGRGIQFKNQIQKYNDLYHFEKMIPQENPEVEMIVSNSFMGLTHVFLKPDHIKFILQNQDLYKKATKVFLFGDKMFYKGLVFQEGDEWKLARNVLSKSFEFDQLRARIPLIKRLCEEKFQSVQENEPINIINISGNIVGEVITQSFFSQSFKDLNGKTFLSELVNVLVSIISQYREAPYRCISRAFIFGESDYPDWTLSSVEKQLLARLQNIKEILRVSIKERQQMQNKPADFLTAYINTIQQNPNLTEEHAIQQYIMLIFAGIDTTSHLFGACCYALSIHPEWQKKLREEIQKQYGTYEQLNNENINLSSFITNFINECMRMYTPVPYFVEREVKQDHKVGEYFLKKNSQVQLCILPNNYDAKNFPDPFKFNPDRWNKQIMDPFIFLPFSTGKRNCIGQHMALMEVKCLLIYLLMNFEVSLSGEKQVWSMKFVYTIQDDKFIQLKRIAK</sequence>
<gene>
    <name evidence="4" type="ORF">PPRIM_AZ9-3.1.T1090175</name>
</gene>
<feature type="transmembrane region" description="Helical" evidence="3">
    <location>
        <begin position="6"/>
        <end position="31"/>
    </location>
</feature>
<dbReference type="AlphaFoldDB" id="A0A8S1P8S1"/>
<dbReference type="EMBL" id="CAJJDM010000112">
    <property type="protein sequence ID" value="CAD8099480.1"/>
    <property type="molecule type" value="Genomic_DNA"/>
</dbReference>
<dbReference type="InterPro" id="IPR017972">
    <property type="entry name" value="Cyt_P450_CS"/>
</dbReference>
<protein>
    <recommendedName>
        <fullName evidence="6">Cytochrome P450</fullName>
    </recommendedName>
</protein>
<evidence type="ECO:0000256" key="3">
    <source>
        <dbReference type="SAM" id="Phobius"/>
    </source>
</evidence>
<keyword evidence="2" id="KW-0349">Heme</keyword>
<keyword evidence="2" id="KW-0560">Oxidoreductase</keyword>
<dbReference type="OMA" id="WWVHQNF"/>
<keyword evidence="2" id="KW-0408">Iron</keyword>
<proteinExistence type="inferred from homology"/>
<name>A0A8S1P8S1_PARPR</name>
<reference evidence="4" key="1">
    <citation type="submission" date="2021-01" db="EMBL/GenBank/DDBJ databases">
        <authorList>
            <consortium name="Genoscope - CEA"/>
            <person name="William W."/>
        </authorList>
    </citation>
    <scope>NUCLEOTIDE SEQUENCE</scope>
</reference>
<evidence type="ECO:0000313" key="4">
    <source>
        <dbReference type="EMBL" id="CAD8099480.1"/>
    </source>
</evidence>
<dbReference type="GO" id="GO:0005506">
    <property type="term" value="F:iron ion binding"/>
    <property type="evidence" value="ECO:0007669"/>
    <property type="project" value="InterPro"/>
</dbReference>